<dbReference type="Proteomes" id="UP000006310">
    <property type="component" value="Chromosome 10"/>
</dbReference>
<sequence>MDTSADNKNVAHTSGTNPPIHLSELWKGAIDVQTTEVSGSPSTESMGNLDKDKRSIAATKMGTRRTVAYIDILKYIMGTLPGKDKLAKIIKALLDLIKLYLSSPHRIANLKSVSLLLKPVVSLQLLVDKFLTTVLTHSRANFASRQLGNFRYVIRCGGTPFRVIKLAQKLGGVNLGNYKKKLLNETTLQDVIDLYYGIFDELDTLHRLKIWKNEKLFKIVSDHECISWESDIMLGLKKNWAQLQTNWEAQQQLTPSAELSSGLREALKREERLIKLDIARLTCDLLANSSELFHWNIHLPKGTYEVLSLASGCLGFAKCWIVSREELITEKKHR</sequence>
<evidence type="ECO:0000256" key="2">
    <source>
        <dbReference type="ARBA" id="ARBA00023140"/>
    </source>
</evidence>
<name>J7RQW6_HUIN7</name>
<dbReference type="InterPro" id="IPR008733">
    <property type="entry name" value="PEX11"/>
</dbReference>
<comment type="subcellular location">
    <subcellularLocation>
        <location evidence="3">Peroxisome membrane</location>
    </subcellularLocation>
</comment>
<organism evidence="5 6">
    <name type="scientific">Huiozyma naganishii (strain ATCC MYA-139 / BCRC 22969 / CBS 8797 / KCTC 17520 / NBRC 10181 / NCYC 3082 / Yp74L-3)</name>
    <name type="common">Yeast</name>
    <name type="synonym">Kazachstania naganishii</name>
    <dbReference type="NCBI Taxonomy" id="1071383"/>
    <lineage>
        <taxon>Eukaryota</taxon>
        <taxon>Fungi</taxon>
        <taxon>Dikarya</taxon>
        <taxon>Ascomycota</taxon>
        <taxon>Saccharomycotina</taxon>
        <taxon>Saccharomycetes</taxon>
        <taxon>Saccharomycetales</taxon>
        <taxon>Saccharomycetaceae</taxon>
        <taxon>Huiozyma</taxon>
    </lineage>
</organism>
<dbReference type="GO" id="GO:0005778">
    <property type="term" value="C:peroxisomal membrane"/>
    <property type="evidence" value="ECO:0007669"/>
    <property type="project" value="UniProtKB-SubCell"/>
</dbReference>
<dbReference type="GO" id="GO:0016559">
    <property type="term" value="P:peroxisome fission"/>
    <property type="evidence" value="ECO:0007669"/>
    <property type="project" value="EnsemblFungi"/>
</dbReference>
<dbReference type="eggNOG" id="ENOG502R7FJ">
    <property type="taxonomic scope" value="Eukaryota"/>
</dbReference>
<dbReference type="AlphaFoldDB" id="J7RQW6"/>
<reference evidence="6" key="2">
    <citation type="submission" date="2012-08" db="EMBL/GenBank/DDBJ databases">
        <title>Genome sequence of Kazachstania naganishii.</title>
        <authorList>
            <person name="Gordon J.L."/>
            <person name="Armisen D."/>
            <person name="Proux-Wera E."/>
            <person name="OhEigeartaigh S.S."/>
            <person name="Byrne K.P."/>
            <person name="Wolfe K.H."/>
        </authorList>
    </citation>
    <scope>NUCLEOTIDE SEQUENCE [LARGE SCALE GENOMIC DNA]</scope>
    <source>
        <strain evidence="6">ATCC MYA-139 / BCRC 22969 / CBS 8797 / CCRC 22969 / KCTC 17520 / NBRC 10181 / NCYC 3082</strain>
    </source>
</reference>
<dbReference type="EMBL" id="HE978323">
    <property type="protein sequence ID" value="CCK72218.1"/>
    <property type="molecule type" value="Genomic_DNA"/>
</dbReference>
<feature type="compositionally biased region" description="Polar residues" evidence="4">
    <location>
        <begin position="1"/>
        <end position="17"/>
    </location>
</feature>
<evidence type="ECO:0000313" key="5">
    <source>
        <dbReference type="EMBL" id="CCK72218.1"/>
    </source>
</evidence>
<proteinExistence type="predicted"/>
<dbReference type="GO" id="GO:0016558">
    <property type="term" value="P:protein import into peroxisome matrix"/>
    <property type="evidence" value="ECO:0007669"/>
    <property type="project" value="EnsemblFungi"/>
</dbReference>
<dbReference type="OrthoDB" id="411017at2759"/>
<gene>
    <name evidence="5" type="primary">KNAG0J01370</name>
    <name evidence="5" type="ordered locus">KNAG_0J01370</name>
</gene>
<dbReference type="Pfam" id="PF05648">
    <property type="entry name" value="PEX11"/>
    <property type="match status" value="1"/>
</dbReference>
<keyword evidence="1" id="KW-0472">Membrane</keyword>
<accession>J7RQW6</accession>
<feature type="region of interest" description="Disordered" evidence="4">
    <location>
        <begin position="1"/>
        <end position="20"/>
    </location>
</feature>
<keyword evidence="6" id="KW-1185">Reference proteome</keyword>
<dbReference type="GeneID" id="34527973"/>
<dbReference type="STRING" id="1071383.J7RQW6"/>
<dbReference type="OMA" id="HECISWE"/>
<dbReference type="HOGENOM" id="CLU_043324_0_0_1"/>
<reference evidence="5 6" key="1">
    <citation type="journal article" date="2011" name="Proc. Natl. Acad. Sci. U.S.A.">
        <title>Evolutionary erosion of yeast sex chromosomes by mating-type switching accidents.</title>
        <authorList>
            <person name="Gordon J.L."/>
            <person name="Armisen D."/>
            <person name="Proux-Wera E."/>
            <person name="Oheigeartaigh S.S."/>
            <person name="Byrne K.P."/>
            <person name="Wolfe K.H."/>
        </authorList>
    </citation>
    <scope>NUCLEOTIDE SEQUENCE [LARGE SCALE GENOMIC DNA]</scope>
    <source>
        <strain evidence="6">ATCC MYA-139 / BCRC 22969 / CBS 8797 / CCRC 22969 / KCTC 17520 / NBRC 10181 / NCYC 3082</strain>
    </source>
</reference>
<dbReference type="GO" id="GO:0044375">
    <property type="term" value="P:regulation of peroxisome size"/>
    <property type="evidence" value="ECO:0007669"/>
    <property type="project" value="EnsemblFungi"/>
</dbReference>
<dbReference type="RefSeq" id="XP_022466463.1">
    <property type="nucleotide sequence ID" value="XM_022610137.1"/>
</dbReference>
<evidence type="ECO:0000256" key="4">
    <source>
        <dbReference type="SAM" id="MobiDB-lite"/>
    </source>
</evidence>
<evidence type="ECO:0000313" key="6">
    <source>
        <dbReference type="Proteomes" id="UP000006310"/>
    </source>
</evidence>
<protein>
    <submittedName>
        <fullName evidence="5">Uncharacterized protein</fullName>
    </submittedName>
</protein>
<evidence type="ECO:0000256" key="1">
    <source>
        <dbReference type="ARBA" id="ARBA00023136"/>
    </source>
</evidence>
<evidence type="ECO:0000256" key="3">
    <source>
        <dbReference type="ARBA" id="ARBA00046271"/>
    </source>
</evidence>
<keyword evidence="2" id="KW-0576">Peroxisome</keyword>
<dbReference type="KEGG" id="kng:KNAG_0J01370"/>